<evidence type="ECO:0000313" key="1">
    <source>
        <dbReference type="EMBL" id="PIO56010.1"/>
    </source>
</evidence>
<keyword evidence="2" id="KW-1185">Reference proteome</keyword>
<protein>
    <submittedName>
        <fullName evidence="1">Uncharacterized protein</fullName>
    </submittedName>
</protein>
<sequence>MVEHKAMGYFGFEIHGALSFGTENGAINGPVGQKVDILLCLHRVSPAGTIGELVHRSHRKLEPFVST</sequence>
<name>A0A2G9TF68_TELCI</name>
<organism evidence="1 2">
    <name type="scientific">Teladorsagia circumcincta</name>
    <name type="common">Brown stomach worm</name>
    <name type="synonym">Ostertagia circumcincta</name>
    <dbReference type="NCBI Taxonomy" id="45464"/>
    <lineage>
        <taxon>Eukaryota</taxon>
        <taxon>Metazoa</taxon>
        <taxon>Ecdysozoa</taxon>
        <taxon>Nematoda</taxon>
        <taxon>Chromadorea</taxon>
        <taxon>Rhabditida</taxon>
        <taxon>Rhabditina</taxon>
        <taxon>Rhabditomorpha</taxon>
        <taxon>Strongyloidea</taxon>
        <taxon>Trichostrongylidae</taxon>
        <taxon>Teladorsagia</taxon>
    </lineage>
</organism>
<reference evidence="1 2" key="1">
    <citation type="submission" date="2015-09" db="EMBL/GenBank/DDBJ databases">
        <title>Draft genome of the parasitic nematode Teladorsagia circumcincta isolate WARC Sus (inbred).</title>
        <authorList>
            <person name="Mitreva M."/>
        </authorList>
    </citation>
    <scope>NUCLEOTIDE SEQUENCE [LARGE SCALE GENOMIC DNA]</scope>
    <source>
        <strain evidence="1 2">S</strain>
    </source>
</reference>
<accession>A0A2G9TF68</accession>
<dbReference type="EMBL" id="KZ383247">
    <property type="protein sequence ID" value="PIO56010.1"/>
    <property type="molecule type" value="Genomic_DNA"/>
</dbReference>
<feature type="non-terminal residue" evidence="1">
    <location>
        <position position="67"/>
    </location>
</feature>
<proteinExistence type="predicted"/>
<gene>
    <name evidence="1" type="ORF">TELCIR_22597</name>
</gene>
<dbReference type="AlphaFoldDB" id="A0A2G9TF68"/>
<dbReference type="OrthoDB" id="424753at2759"/>
<dbReference type="Proteomes" id="UP000230423">
    <property type="component" value="Unassembled WGS sequence"/>
</dbReference>
<evidence type="ECO:0000313" key="2">
    <source>
        <dbReference type="Proteomes" id="UP000230423"/>
    </source>
</evidence>